<organism evidence="1 2">
    <name type="scientific">Rubripirellula amarantea</name>
    <dbReference type="NCBI Taxonomy" id="2527999"/>
    <lineage>
        <taxon>Bacteria</taxon>
        <taxon>Pseudomonadati</taxon>
        <taxon>Planctomycetota</taxon>
        <taxon>Planctomycetia</taxon>
        <taxon>Pirellulales</taxon>
        <taxon>Pirellulaceae</taxon>
        <taxon>Rubripirellula</taxon>
    </lineage>
</organism>
<dbReference type="OrthoDB" id="5422155at2"/>
<keyword evidence="2" id="KW-1185">Reference proteome</keyword>
<reference evidence="1 2" key="1">
    <citation type="submission" date="2019-02" db="EMBL/GenBank/DDBJ databases">
        <title>Deep-cultivation of Planctomycetes and their phenomic and genomic characterization uncovers novel biology.</title>
        <authorList>
            <person name="Wiegand S."/>
            <person name="Jogler M."/>
            <person name="Boedeker C."/>
            <person name="Pinto D."/>
            <person name="Vollmers J."/>
            <person name="Rivas-Marin E."/>
            <person name="Kohn T."/>
            <person name="Peeters S.H."/>
            <person name="Heuer A."/>
            <person name="Rast P."/>
            <person name="Oberbeckmann S."/>
            <person name="Bunk B."/>
            <person name="Jeske O."/>
            <person name="Meyerdierks A."/>
            <person name="Storesund J.E."/>
            <person name="Kallscheuer N."/>
            <person name="Luecker S."/>
            <person name="Lage O.M."/>
            <person name="Pohl T."/>
            <person name="Merkel B.J."/>
            <person name="Hornburger P."/>
            <person name="Mueller R.-W."/>
            <person name="Bruemmer F."/>
            <person name="Labrenz M."/>
            <person name="Spormann A.M."/>
            <person name="Op Den Camp H."/>
            <person name="Overmann J."/>
            <person name="Amann R."/>
            <person name="Jetten M.S.M."/>
            <person name="Mascher T."/>
            <person name="Medema M.H."/>
            <person name="Devos D.P."/>
            <person name="Kaster A.-K."/>
            <person name="Ovreas L."/>
            <person name="Rohde M."/>
            <person name="Galperin M.Y."/>
            <person name="Jogler C."/>
        </authorList>
    </citation>
    <scope>NUCLEOTIDE SEQUENCE [LARGE SCALE GENOMIC DNA]</scope>
    <source>
        <strain evidence="1 2">Pla22</strain>
    </source>
</reference>
<dbReference type="EMBL" id="SJPI01000007">
    <property type="protein sequence ID" value="TWT47118.1"/>
    <property type="molecule type" value="Genomic_DNA"/>
</dbReference>
<sequence length="69" mass="7650">MQTTTSNAKNAATLVLQGLPDDVTWEQLQYHLYVRQQIDLGLADSDAGRLLETPDVRERLTAAQAKHTA</sequence>
<dbReference type="Proteomes" id="UP000316598">
    <property type="component" value="Unassembled WGS sequence"/>
</dbReference>
<name>A0A5C5W897_9BACT</name>
<accession>A0A5C5W897</accession>
<evidence type="ECO:0000313" key="2">
    <source>
        <dbReference type="Proteomes" id="UP000316598"/>
    </source>
</evidence>
<protein>
    <submittedName>
        <fullName evidence="1">Uncharacterized protein</fullName>
    </submittedName>
</protein>
<gene>
    <name evidence="1" type="ORF">Pla22_52480</name>
</gene>
<dbReference type="AlphaFoldDB" id="A0A5C5W897"/>
<comment type="caution">
    <text evidence="1">The sequence shown here is derived from an EMBL/GenBank/DDBJ whole genome shotgun (WGS) entry which is preliminary data.</text>
</comment>
<proteinExistence type="predicted"/>
<evidence type="ECO:0000313" key="1">
    <source>
        <dbReference type="EMBL" id="TWT47118.1"/>
    </source>
</evidence>
<dbReference type="RefSeq" id="WP_146517652.1">
    <property type="nucleotide sequence ID" value="NZ_SJPI01000007.1"/>
</dbReference>